<dbReference type="EMBL" id="CP027062">
    <property type="protein sequence ID" value="AVI51421.1"/>
    <property type="molecule type" value="Genomic_DNA"/>
</dbReference>
<dbReference type="KEGG" id="aue:C5O00_09650"/>
<dbReference type="AlphaFoldDB" id="A0A2S0HXL4"/>
<sequence length="142" mass="16603">MIEEIKYKDNLLAIIMGADYKEDGISFFTPSYFSQQLGYMKREKDYEIDPHVHNPVKREVMWTQEVLFIKSGRVRVDFYNDEKEYLESRVIKKGDVILLAAGGHGFKMLEESEIIEVKQGPYSGDRDKTRFDPVQSKNITIK</sequence>
<keyword evidence="2" id="KW-1185">Reference proteome</keyword>
<organism evidence="1 2">
    <name type="scientific">Pukyongia salina</name>
    <dbReference type="NCBI Taxonomy" id="2094025"/>
    <lineage>
        <taxon>Bacteria</taxon>
        <taxon>Pseudomonadati</taxon>
        <taxon>Bacteroidota</taxon>
        <taxon>Flavobacteriia</taxon>
        <taxon>Flavobacteriales</taxon>
        <taxon>Flavobacteriaceae</taxon>
        <taxon>Pukyongia</taxon>
    </lineage>
</organism>
<dbReference type="Proteomes" id="UP000238442">
    <property type="component" value="Chromosome"/>
</dbReference>
<proteinExistence type="predicted"/>
<name>A0A2S0HXL4_9FLAO</name>
<dbReference type="RefSeq" id="WP_105216661.1">
    <property type="nucleotide sequence ID" value="NZ_CP027062.1"/>
</dbReference>
<dbReference type="OrthoDB" id="9796518at2"/>
<evidence type="ECO:0000313" key="1">
    <source>
        <dbReference type="EMBL" id="AVI51421.1"/>
    </source>
</evidence>
<evidence type="ECO:0000313" key="2">
    <source>
        <dbReference type="Proteomes" id="UP000238442"/>
    </source>
</evidence>
<reference evidence="1 2" key="1">
    <citation type="submission" date="2018-02" db="EMBL/GenBank/DDBJ databases">
        <title>Genomic analysis of the strain RR4-38 isolated from a seawater recirculating aquaculture system.</title>
        <authorList>
            <person name="Kim Y.-S."/>
            <person name="Jang Y.H."/>
            <person name="Kim K.-H."/>
        </authorList>
    </citation>
    <scope>NUCLEOTIDE SEQUENCE [LARGE SCALE GENOMIC DNA]</scope>
    <source>
        <strain evidence="1 2">RR4-38</strain>
    </source>
</reference>
<protein>
    <submittedName>
        <fullName evidence="1">Uncharacterized protein</fullName>
    </submittedName>
</protein>
<dbReference type="SUPFAM" id="SSF51182">
    <property type="entry name" value="RmlC-like cupins"/>
    <property type="match status" value="1"/>
</dbReference>
<dbReference type="InterPro" id="IPR011051">
    <property type="entry name" value="RmlC_Cupin_sf"/>
</dbReference>
<accession>A0A2S0HXL4</accession>
<gene>
    <name evidence="1" type="ORF">C5O00_09650</name>
</gene>